<dbReference type="Pfam" id="PF01527">
    <property type="entry name" value="HTH_Tnp_1"/>
    <property type="match status" value="1"/>
</dbReference>
<evidence type="ECO:0000313" key="2">
    <source>
        <dbReference type="Proteomes" id="UP000185739"/>
    </source>
</evidence>
<dbReference type="GO" id="GO:0006313">
    <property type="term" value="P:DNA transposition"/>
    <property type="evidence" value="ECO:0007669"/>
    <property type="project" value="InterPro"/>
</dbReference>
<dbReference type="STRING" id="96773.Tchl_0140"/>
<proteinExistence type="predicted"/>
<dbReference type="AlphaFoldDB" id="A0A1H5YPP9"/>
<dbReference type="KEGG" id="tcl:Tchl_0140"/>
<gene>
    <name evidence="1" type="ORF">Tchl_0140</name>
</gene>
<evidence type="ECO:0000313" key="1">
    <source>
        <dbReference type="EMBL" id="APR03016.1"/>
    </source>
</evidence>
<dbReference type="InterPro" id="IPR002514">
    <property type="entry name" value="Transposase_8"/>
</dbReference>
<dbReference type="GO" id="GO:0003677">
    <property type="term" value="F:DNA binding"/>
    <property type="evidence" value="ECO:0007669"/>
    <property type="project" value="InterPro"/>
</dbReference>
<organism evidence="1 2">
    <name type="scientific">Thauera chlorobenzoica</name>
    <dbReference type="NCBI Taxonomy" id="96773"/>
    <lineage>
        <taxon>Bacteria</taxon>
        <taxon>Pseudomonadati</taxon>
        <taxon>Pseudomonadota</taxon>
        <taxon>Betaproteobacteria</taxon>
        <taxon>Rhodocyclales</taxon>
        <taxon>Zoogloeaceae</taxon>
        <taxon>Thauera</taxon>
    </lineage>
</organism>
<name>A0A1H5YPP9_9RHOO</name>
<dbReference type="Proteomes" id="UP000185739">
    <property type="component" value="Chromosome"/>
</dbReference>
<accession>A0A1H5YPP9</accession>
<keyword evidence="2" id="KW-1185">Reference proteome</keyword>
<reference evidence="1 2" key="1">
    <citation type="submission" date="2016-12" db="EMBL/GenBank/DDBJ databases">
        <title>Complete genome sequence of Thauera chlorobenzoica, a Betaproteobacterium degrading haloaromatics anaerobically to CO2 and halides.</title>
        <authorList>
            <person name="Goris T."/>
            <person name="Mergelsberg M."/>
            <person name="Boll M."/>
        </authorList>
    </citation>
    <scope>NUCLEOTIDE SEQUENCE [LARGE SCALE GENOMIC DNA]</scope>
    <source>
        <strain evidence="1 2">3CB1</strain>
    </source>
</reference>
<sequence length="60" mass="6937">MKRIPKQEYTAEFKEQAVKRADEVGSIARAAEELGLVEQTLRNCENHSPYHDERGANRHQ</sequence>
<dbReference type="GO" id="GO:0004803">
    <property type="term" value="F:transposase activity"/>
    <property type="evidence" value="ECO:0007669"/>
    <property type="project" value="InterPro"/>
</dbReference>
<dbReference type="EMBL" id="CP018839">
    <property type="protein sequence ID" value="APR03016.1"/>
    <property type="molecule type" value="Genomic_DNA"/>
</dbReference>
<protein>
    <submittedName>
        <fullName evidence="1">Mobile element protein</fullName>
    </submittedName>
</protein>